<name>E4YVL1_OIKDI</name>
<dbReference type="InterPro" id="IPR017946">
    <property type="entry name" value="PLC-like_Pdiesterase_TIM-brl"/>
</dbReference>
<accession>E4YVL1</accession>
<organism evidence="4">
    <name type="scientific">Oikopleura dioica</name>
    <name type="common">Tunicate</name>
    <dbReference type="NCBI Taxonomy" id="34765"/>
    <lineage>
        <taxon>Eukaryota</taxon>
        <taxon>Metazoa</taxon>
        <taxon>Chordata</taxon>
        <taxon>Tunicata</taxon>
        <taxon>Appendicularia</taxon>
        <taxon>Copelata</taxon>
        <taxon>Oikopleuridae</taxon>
        <taxon>Oikopleura</taxon>
    </lineage>
</organism>
<dbReference type="InterPro" id="IPR051578">
    <property type="entry name" value="GDPD"/>
</dbReference>
<dbReference type="InterPro" id="IPR030395">
    <property type="entry name" value="GP_PDE_dom"/>
</dbReference>
<feature type="non-terminal residue" evidence="4">
    <location>
        <position position="255"/>
    </location>
</feature>
<dbReference type="PROSITE" id="PS51704">
    <property type="entry name" value="GP_PDE"/>
    <property type="match status" value="1"/>
</dbReference>
<dbReference type="GO" id="GO:0046475">
    <property type="term" value="P:glycerophospholipid catabolic process"/>
    <property type="evidence" value="ECO:0007669"/>
    <property type="project" value="TreeGrafter"/>
</dbReference>
<proteinExistence type="inferred from homology"/>
<evidence type="ECO:0000256" key="2">
    <source>
        <dbReference type="ARBA" id="ARBA00022801"/>
    </source>
</evidence>
<feature type="domain" description="GP-PDE" evidence="3">
    <location>
        <begin position="105"/>
        <end position="255"/>
    </location>
</feature>
<evidence type="ECO:0000256" key="1">
    <source>
        <dbReference type="ARBA" id="ARBA00007277"/>
    </source>
</evidence>
<evidence type="ECO:0000259" key="3">
    <source>
        <dbReference type="PROSITE" id="PS51704"/>
    </source>
</evidence>
<dbReference type="GO" id="GO:0047389">
    <property type="term" value="F:glycerophosphocholine phosphodiesterase activity"/>
    <property type="evidence" value="ECO:0007669"/>
    <property type="project" value="TreeGrafter"/>
</dbReference>
<gene>
    <name evidence="4" type="ORF">GSOID_T00020066001</name>
</gene>
<sequence length="255" mass="28425">MTLKDNEKQVLLTFDLPVGNIKVTVDKSFTDVSCARICDGKLEQLDLAKPFLKNTGYMLMARQIDGQGIIKIGEAITIDTSLLENGIGSIRESLGGELEDINVNYLVISACPSTTKYCFTVTCKTVFKILGNADMVEFDVTLTKDLIPIIYHDLSVLKQSDEVKIKDLTHQEMLSTEVCDMSRKTLSHEPTYDVTDSAAGSQTCPTFSSVCEEVDACVDFNVELKWPAMDSVDEQNFFNINDYCDRIIDVVRKSK</sequence>
<dbReference type="Gene3D" id="3.20.20.190">
    <property type="entry name" value="Phosphatidylinositol (PI) phosphodiesterase"/>
    <property type="match status" value="1"/>
</dbReference>
<dbReference type="PANTHER" id="PTHR22958:SF1">
    <property type="entry name" value="GLYCEROPHOSPHOCHOLINE PHOSPHODIESTERASE GPCPD1"/>
    <property type="match status" value="1"/>
</dbReference>
<comment type="similarity">
    <text evidence="1">Belongs to the glycerophosphoryl diester phosphodiesterase family.</text>
</comment>
<dbReference type="PANTHER" id="PTHR22958">
    <property type="entry name" value="GLYCEROPHOSPHORYL DIESTER PHOSPHODIESTERASE"/>
    <property type="match status" value="1"/>
</dbReference>
<dbReference type="Pfam" id="PF03009">
    <property type="entry name" value="GDPD"/>
    <property type="match status" value="1"/>
</dbReference>
<dbReference type="SUPFAM" id="SSF51695">
    <property type="entry name" value="PLC-like phosphodiesterases"/>
    <property type="match status" value="1"/>
</dbReference>
<dbReference type="EMBL" id="FN655553">
    <property type="protein sequence ID" value="CBY39496.1"/>
    <property type="molecule type" value="Genomic_DNA"/>
</dbReference>
<dbReference type="AlphaFoldDB" id="E4YVL1"/>
<evidence type="ECO:0000313" key="4">
    <source>
        <dbReference type="EMBL" id="CBY39496.1"/>
    </source>
</evidence>
<reference evidence="4" key="1">
    <citation type="journal article" date="2010" name="Science">
        <title>Plasticity of animal genome architecture unmasked by rapid evolution of a pelagic tunicate.</title>
        <authorList>
            <person name="Denoeud F."/>
            <person name="Henriet S."/>
            <person name="Mungpakdee S."/>
            <person name="Aury J.M."/>
            <person name="Da Silva C."/>
            <person name="Brinkmann H."/>
            <person name="Mikhaleva J."/>
            <person name="Olsen L.C."/>
            <person name="Jubin C."/>
            <person name="Canestro C."/>
            <person name="Bouquet J.M."/>
            <person name="Danks G."/>
            <person name="Poulain J."/>
            <person name="Campsteijn C."/>
            <person name="Adamski M."/>
            <person name="Cross I."/>
            <person name="Yadetie F."/>
            <person name="Muffato M."/>
            <person name="Louis A."/>
            <person name="Butcher S."/>
            <person name="Tsagkogeorga G."/>
            <person name="Konrad A."/>
            <person name="Singh S."/>
            <person name="Jensen M.F."/>
            <person name="Cong E.H."/>
            <person name="Eikeseth-Otteraa H."/>
            <person name="Noel B."/>
            <person name="Anthouard V."/>
            <person name="Porcel B.M."/>
            <person name="Kachouri-Lafond R."/>
            <person name="Nishino A."/>
            <person name="Ugolini M."/>
            <person name="Chourrout P."/>
            <person name="Nishida H."/>
            <person name="Aasland R."/>
            <person name="Huzurbazar S."/>
            <person name="Westhof E."/>
            <person name="Delsuc F."/>
            <person name="Lehrach H."/>
            <person name="Reinhardt R."/>
            <person name="Weissenbach J."/>
            <person name="Roy S.W."/>
            <person name="Artiguenave F."/>
            <person name="Postlethwait J.H."/>
            <person name="Manak J.R."/>
            <person name="Thompson E.M."/>
            <person name="Jaillon O."/>
            <person name="Du Pasquier L."/>
            <person name="Boudinot P."/>
            <person name="Liberles D.A."/>
            <person name="Volff J.N."/>
            <person name="Philippe H."/>
            <person name="Lenhard B."/>
            <person name="Roest Crollius H."/>
            <person name="Wincker P."/>
            <person name="Chourrout D."/>
        </authorList>
    </citation>
    <scope>NUCLEOTIDE SEQUENCE [LARGE SCALE GENOMIC DNA]</scope>
</reference>
<dbReference type="Proteomes" id="UP000011014">
    <property type="component" value="Unassembled WGS sequence"/>
</dbReference>
<keyword evidence="2" id="KW-0378">Hydrolase</keyword>
<protein>
    <recommendedName>
        <fullName evidence="3">GP-PDE domain-containing protein</fullName>
    </recommendedName>
</protein>